<protein>
    <submittedName>
        <fullName evidence="1">Uncharacterized protein</fullName>
    </submittedName>
</protein>
<dbReference type="EMBL" id="RJVZ01000019">
    <property type="protein sequence ID" value="RSK07808.1"/>
    <property type="molecule type" value="Genomic_DNA"/>
</dbReference>
<dbReference type="Proteomes" id="UP000279863">
    <property type="component" value="Unassembled WGS sequence"/>
</dbReference>
<comment type="caution">
    <text evidence="1">The sequence shown here is derived from an EMBL/GenBank/DDBJ whole genome shotgun (WGS) entry which is preliminary data.</text>
</comment>
<accession>A0A3R9LQ32</accession>
<name>A0A3R9LQ32_STROR</name>
<proteinExistence type="predicted"/>
<dbReference type="AlphaFoldDB" id="A0A3R9LQ32"/>
<sequence length="114" mass="14082">MELEEKIINNYLVIKKGEKRKIYLRFLVPNFNDYEIDYMENYSDTYDYSQIDFSIDILLYDLSKNLYKETLEFKINKNTVSSYTSYTLNQEEYYYIYRFNKKNIFPELQESEEV</sequence>
<gene>
    <name evidence="1" type="ORF">D8804_08925</name>
</gene>
<reference evidence="1 2" key="1">
    <citation type="submission" date="2018-11" db="EMBL/GenBank/DDBJ databases">
        <title>Species Designations Belie Phenotypic and Genotypic Heterogeneity in Oral Streptococci.</title>
        <authorList>
            <person name="Velsko I."/>
        </authorList>
    </citation>
    <scope>NUCLEOTIDE SEQUENCE [LARGE SCALE GENOMIC DNA]</scope>
    <source>
        <strain evidence="1 2">BCA1</strain>
    </source>
</reference>
<evidence type="ECO:0000313" key="2">
    <source>
        <dbReference type="Proteomes" id="UP000279863"/>
    </source>
</evidence>
<organism evidence="1 2">
    <name type="scientific">Streptococcus oralis</name>
    <dbReference type="NCBI Taxonomy" id="1303"/>
    <lineage>
        <taxon>Bacteria</taxon>
        <taxon>Bacillati</taxon>
        <taxon>Bacillota</taxon>
        <taxon>Bacilli</taxon>
        <taxon>Lactobacillales</taxon>
        <taxon>Streptococcaceae</taxon>
        <taxon>Streptococcus</taxon>
    </lineage>
</organism>
<evidence type="ECO:0000313" key="1">
    <source>
        <dbReference type="EMBL" id="RSK07808.1"/>
    </source>
</evidence>